<sequence>MASDLMDTMAATSVAIGQVLDKLLVVPAGPEARVQEAMRYAVFNGGKRLRPLLVLASADLFGVERQHALHVGAALECVHCYSLIHDDLPAMDDDDMRRGQPTVHKKFDEATAILAGDALLTLAFEILASTDTHPDPYVRLELVKSLAVASGGHGMVGGQMIDLTADDYDLDERAIFRLQYMKTGALLSFAVEAGAIMAHAGKKVRASLAGYARDLGLAYQIADDLLDALGDANVVGKATGKDADAGKATIVGILGIERAQQQAAILSQQAIDHLADFDKKAALLREIAEFAINRRA</sequence>
<keyword evidence="3 7" id="KW-0808">Transferase</keyword>
<keyword evidence="5" id="KW-0460">Magnesium</keyword>
<evidence type="ECO:0000256" key="5">
    <source>
        <dbReference type="ARBA" id="ARBA00022842"/>
    </source>
</evidence>
<dbReference type="InterPro" id="IPR008949">
    <property type="entry name" value="Isoprenoid_synthase_dom_sf"/>
</dbReference>
<evidence type="ECO:0000256" key="4">
    <source>
        <dbReference type="ARBA" id="ARBA00022723"/>
    </source>
</evidence>
<evidence type="ECO:0000313" key="9">
    <source>
        <dbReference type="Proteomes" id="UP001595444"/>
    </source>
</evidence>
<dbReference type="PROSITE" id="PS00444">
    <property type="entry name" value="POLYPRENYL_SYNTHASE_2"/>
    <property type="match status" value="1"/>
</dbReference>
<reference evidence="9" key="1">
    <citation type="journal article" date="2019" name="Int. J. Syst. Evol. Microbiol.">
        <title>The Global Catalogue of Microorganisms (GCM) 10K type strain sequencing project: providing services to taxonomists for standard genome sequencing and annotation.</title>
        <authorList>
            <consortium name="The Broad Institute Genomics Platform"/>
            <consortium name="The Broad Institute Genome Sequencing Center for Infectious Disease"/>
            <person name="Wu L."/>
            <person name="Ma J."/>
        </authorList>
    </citation>
    <scope>NUCLEOTIDE SEQUENCE [LARGE SCALE GENOMIC DNA]</scope>
    <source>
        <strain evidence="9">KCTC 62164</strain>
    </source>
</reference>
<dbReference type="SFLD" id="SFLDG01017">
    <property type="entry name" value="Polyprenyl_Transferase_Like"/>
    <property type="match status" value="1"/>
</dbReference>
<dbReference type="EMBL" id="JBHRSL010000002">
    <property type="protein sequence ID" value="MFC3050843.1"/>
    <property type="molecule type" value="Genomic_DNA"/>
</dbReference>
<organism evidence="8 9">
    <name type="scientific">Kordiimonas pumila</name>
    <dbReference type="NCBI Taxonomy" id="2161677"/>
    <lineage>
        <taxon>Bacteria</taxon>
        <taxon>Pseudomonadati</taxon>
        <taxon>Pseudomonadota</taxon>
        <taxon>Alphaproteobacteria</taxon>
        <taxon>Kordiimonadales</taxon>
        <taxon>Kordiimonadaceae</taxon>
        <taxon>Kordiimonas</taxon>
    </lineage>
</organism>
<keyword evidence="4" id="KW-0479">Metal-binding</keyword>
<evidence type="ECO:0000256" key="6">
    <source>
        <dbReference type="ARBA" id="ARBA00023229"/>
    </source>
</evidence>
<dbReference type="PANTHER" id="PTHR43281">
    <property type="entry name" value="FARNESYL DIPHOSPHATE SYNTHASE"/>
    <property type="match status" value="1"/>
</dbReference>
<evidence type="ECO:0000313" key="8">
    <source>
        <dbReference type="EMBL" id="MFC3050843.1"/>
    </source>
</evidence>
<dbReference type="PANTHER" id="PTHR43281:SF1">
    <property type="entry name" value="FARNESYL DIPHOSPHATE SYNTHASE"/>
    <property type="match status" value="1"/>
</dbReference>
<keyword evidence="9" id="KW-1185">Reference proteome</keyword>
<dbReference type="NCBIfam" id="NF045485">
    <property type="entry name" value="FPPsyn"/>
    <property type="match status" value="1"/>
</dbReference>
<dbReference type="CDD" id="cd00685">
    <property type="entry name" value="Trans_IPPS_HT"/>
    <property type="match status" value="1"/>
</dbReference>
<evidence type="ECO:0000256" key="2">
    <source>
        <dbReference type="ARBA" id="ARBA00006706"/>
    </source>
</evidence>
<comment type="caution">
    <text evidence="8">The sequence shown here is derived from an EMBL/GenBank/DDBJ whole genome shotgun (WGS) entry which is preliminary data.</text>
</comment>
<dbReference type="EC" id="2.5.1.-" evidence="8"/>
<evidence type="ECO:0000256" key="1">
    <source>
        <dbReference type="ARBA" id="ARBA00001946"/>
    </source>
</evidence>
<dbReference type="Pfam" id="PF00348">
    <property type="entry name" value="polyprenyl_synt"/>
    <property type="match status" value="1"/>
</dbReference>
<dbReference type="PROSITE" id="PS00723">
    <property type="entry name" value="POLYPRENYL_SYNTHASE_1"/>
    <property type="match status" value="1"/>
</dbReference>
<evidence type="ECO:0000256" key="7">
    <source>
        <dbReference type="RuleBase" id="RU004466"/>
    </source>
</evidence>
<protein>
    <submittedName>
        <fullName evidence="8">Polyprenyl synthetase family protein</fullName>
        <ecNumber evidence="8">2.5.1.-</ecNumber>
    </submittedName>
</protein>
<dbReference type="SFLD" id="SFLDS00005">
    <property type="entry name" value="Isoprenoid_Synthase_Type_I"/>
    <property type="match status" value="1"/>
</dbReference>
<dbReference type="SUPFAM" id="SSF48576">
    <property type="entry name" value="Terpenoid synthases"/>
    <property type="match status" value="1"/>
</dbReference>
<dbReference type="InterPro" id="IPR053378">
    <property type="entry name" value="Prenyl_diphosphate_synthase"/>
</dbReference>
<dbReference type="RefSeq" id="WP_194212507.1">
    <property type="nucleotide sequence ID" value="NZ_CP061205.1"/>
</dbReference>
<evidence type="ECO:0000256" key="3">
    <source>
        <dbReference type="ARBA" id="ARBA00022679"/>
    </source>
</evidence>
<dbReference type="InterPro" id="IPR033749">
    <property type="entry name" value="Polyprenyl_synt_CS"/>
</dbReference>
<gene>
    <name evidence="8" type="ORF">ACFOKA_02880</name>
</gene>
<keyword evidence="6" id="KW-0414">Isoprene biosynthesis</keyword>
<name>A0ABV7D111_9PROT</name>
<comment type="cofactor">
    <cofactor evidence="1">
        <name>Mg(2+)</name>
        <dbReference type="ChEBI" id="CHEBI:18420"/>
    </cofactor>
</comment>
<accession>A0ABV7D111</accession>
<dbReference type="Gene3D" id="1.10.600.10">
    <property type="entry name" value="Farnesyl Diphosphate Synthase"/>
    <property type="match status" value="1"/>
</dbReference>
<proteinExistence type="inferred from homology"/>
<dbReference type="GO" id="GO:0016740">
    <property type="term" value="F:transferase activity"/>
    <property type="evidence" value="ECO:0007669"/>
    <property type="project" value="UniProtKB-KW"/>
</dbReference>
<comment type="similarity">
    <text evidence="2 7">Belongs to the FPP/GGPP synthase family.</text>
</comment>
<dbReference type="InterPro" id="IPR000092">
    <property type="entry name" value="Polyprenyl_synt"/>
</dbReference>
<dbReference type="Proteomes" id="UP001595444">
    <property type="component" value="Unassembled WGS sequence"/>
</dbReference>